<sequence length="170" mass="18811">MKNLSTRILGTLVAFALLAPLASAKSTAVPPALQVRIETPTVIDLMRETDIQDAISVHLSDAFRRSGFKGRIAQVDHRDDADPAIPLLTIRLDNWRARPTGMVECRFFATLTATDGSEIRLGSYYGTTMHWGHANRFTVRNAFEDAAVSALRDLYRDYAKLDTANADSTE</sequence>
<evidence type="ECO:0000313" key="2">
    <source>
        <dbReference type="EMBL" id="WRQ85637.1"/>
    </source>
</evidence>
<organism evidence="2 3">
    <name type="scientific">Actomonas aquatica</name>
    <dbReference type="NCBI Taxonomy" id="2866162"/>
    <lineage>
        <taxon>Bacteria</taxon>
        <taxon>Pseudomonadati</taxon>
        <taxon>Verrucomicrobiota</taxon>
        <taxon>Opitutia</taxon>
        <taxon>Opitutales</taxon>
        <taxon>Opitutaceae</taxon>
        <taxon>Actomonas</taxon>
    </lineage>
</organism>
<dbReference type="EMBL" id="CP139781">
    <property type="protein sequence ID" value="WRQ85637.1"/>
    <property type="molecule type" value="Genomic_DNA"/>
</dbReference>
<reference evidence="2 3" key="2">
    <citation type="submission" date="2023-12" db="EMBL/GenBank/DDBJ databases">
        <title>Description of an unclassified Opitutus bacterium of Verrucomicrobiota.</title>
        <authorList>
            <person name="Zhang D.-F."/>
        </authorList>
    </citation>
    <scope>NUCLEOTIDE SEQUENCE [LARGE SCALE GENOMIC DNA]</scope>
    <source>
        <strain evidence="2 3">WL0086</strain>
    </source>
</reference>
<dbReference type="RefSeq" id="WP_221032820.1">
    <property type="nucleotide sequence ID" value="NZ_CP139781.1"/>
</dbReference>
<keyword evidence="1" id="KW-0732">Signal</keyword>
<protein>
    <recommendedName>
        <fullName evidence="4">DUF4410 domain-containing protein</fullName>
    </recommendedName>
</protein>
<gene>
    <name evidence="2" type="ORF">K1X11_012565</name>
</gene>
<feature type="chain" id="PRO_5046645428" description="DUF4410 domain-containing protein" evidence="1">
    <location>
        <begin position="25"/>
        <end position="170"/>
    </location>
</feature>
<evidence type="ECO:0008006" key="4">
    <source>
        <dbReference type="Google" id="ProtNLM"/>
    </source>
</evidence>
<feature type="signal peptide" evidence="1">
    <location>
        <begin position="1"/>
        <end position="24"/>
    </location>
</feature>
<accession>A0ABZ1C2U7</accession>
<reference evidence="2 3" key="1">
    <citation type="submission" date="2021-08" db="EMBL/GenBank/DDBJ databases">
        <authorList>
            <person name="Zhang D."/>
            <person name="Zhang A."/>
            <person name="Wang L."/>
        </authorList>
    </citation>
    <scope>NUCLEOTIDE SEQUENCE [LARGE SCALE GENOMIC DNA]</scope>
    <source>
        <strain evidence="2 3">WL0086</strain>
    </source>
</reference>
<dbReference type="Proteomes" id="UP000738431">
    <property type="component" value="Chromosome"/>
</dbReference>
<evidence type="ECO:0000256" key="1">
    <source>
        <dbReference type="SAM" id="SignalP"/>
    </source>
</evidence>
<name>A0ABZ1C2U7_9BACT</name>
<evidence type="ECO:0000313" key="3">
    <source>
        <dbReference type="Proteomes" id="UP000738431"/>
    </source>
</evidence>
<proteinExistence type="predicted"/>
<keyword evidence="3" id="KW-1185">Reference proteome</keyword>